<feature type="domain" description="Rab3-GAP regulatory subunit N-terminal" evidence="6">
    <location>
        <begin position="39"/>
        <end position="465"/>
    </location>
</feature>
<dbReference type="InParanoid" id="A0A7M7QHL0"/>
<dbReference type="GeneID" id="100117655"/>
<evidence type="ECO:0000256" key="3">
    <source>
        <dbReference type="ARBA" id="ARBA00022468"/>
    </source>
</evidence>
<dbReference type="InterPro" id="IPR032839">
    <property type="entry name" value="RAB3GAP_N"/>
</dbReference>
<organism evidence="8 9">
    <name type="scientific">Nasonia vitripennis</name>
    <name type="common">Parasitic wasp</name>
    <dbReference type="NCBI Taxonomy" id="7425"/>
    <lineage>
        <taxon>Eukaryota</taxon>
        <taxon>Metazoa</taxon>
        <taxon>Ecdysozoa</taxon>
        <taxon>Arthropoda</taxon>
        <taxon>Hexapoda</taxon>
        <taxon>Insecta</taxon>
        <taxon>Pterygota</taxon>
        <taxon>Neoptera</taxon>
        <taxon>Endopterygota</taxon>
        <taxon>Hymenoptera</taxon>
        <taxon>Apocrita</taxon>
        <taxon>Proctotrupomorpha</taxon>
        <taxon>Chalcidoidea</taxon>
        <taxon>Pteromalidae</taxon>
        <taxon>Pteromalinae</taxon>
        <taxon>Nasonia</taxon>
    </lineage>
</organism>
<dbReference type="SUPFAM" id="SSF50978">
    <property type="entry name" value="WD40 repeat-like"/>
    <property type="match status" value="1"/>
</dbReference>
<accession>A0A7M7QHL0</accession>
<dbReference type="OrthoDB" id="2019917at2759"/>
<keyword evidence="3" id="KW-0343">GTPase activation</keyword>
<dbReference type="InterPro" id="IPR029257">
    <property type="entry name" value="RAB3GAP2_C"/>
</dbReference>
<dbReference type="Pfam" id="PF14656">
    <property type="entry name" value="RAB3GAP2_C"/>
    <property type="match status" value="1"/>
</dbReference>
<dbReference type="KEGG" id="nvi:100117655"/>
<evidence type="ECO:0000256" key="4">
    <source>
        <dbReference type="ARBA" id="ARBA00022490"/>
    </source>
</evidence>
<comment type="subcellular location">
    <subcellularLocation>
        <location evidence="1">Cytoplasm</location>
    </subcellularLocation>
</comment>
<dbReference type="GO" id="GO:0005096">
    <property type="term" value="F:GTPase activator activity"/>
    <property type="evidence" value="ECO:0007669"/>
    <property type="project" value="UniProtKB-KW"/>
</dbReference>
<feature type="compositionally biased region" description="Acidic residues" evidence="5">
    <location>
        <begin position="861"/>
        <end position="875"/>
    </location>
</feature>
<feature type="region of interest" description="Disordered" evidence="5">
    <location>
        <begin position="836"/>
        <end position="880"/>
    </location>
</feature>
<reference evidence="8" key="1">
    <citation type="submission" date="2021-01" db="UniProtKB">
        <authorList>
            <consortium name="EnsemblMetazoa"/>
        </authorList>
    </citation>
    <scope>IDENTIFICATION</scope>
</reference>
<evidence type="ECO:0000256" key="5">
    <source>
        <dbReference type="SAM" id="MobiDB-lite"/>
    </source>
</evidence>
<dbReference type="PANTHER" id="PTHR12472">
    <property type="entry name" value="RAB3-GAP REGULATORY DOMAIN"/>
    <property type="match status" value="1"/>
</dbReference>
<evidence type="ECO:0008006" key="10">
    <source>
        <dbReference type="Google" id="ProtNLM"/>
    </source>
</evidence>
<feature type="compositionally biased region" description="Basic and acidic residues" evidence="5">
    <location>
        <begin position="836"/>
        <end position="860"/>
    </location>
</feature>
<dbReference type="GO" id="GO:0005737">
    <property type="term" value="C:cytoplasm"/>
    <property type="evidence" value="ECO:0007669"/>
    <property type="project" value="UniProtKB-SubCell"/>
</dbReference>
<keyword evidence="9" id="KW-1185">Reference proteome</keyword>
<evidence type="ECO:0000256" key="2">
    <source>
        <dbReference type="ARBA" id="ARBA00008153"/>
    </source>
</evidence>
<evidence type="ECO:0000313" key="8">
    <source>
        <dbReference type="EnsemblMetazoa" id="XP_031785766"/>
    </source>
</evidence>
<dbReference type="Pfam" id="PF14655">
    <property type="entry name" value="RAB3GAP2_N"/>
    <property type="match status" value="1"/>
</dbReference>
<sequence length="1423" mass="159826">MSCQIKGIANLVDPTEIRARLLGDSKQKFDYVPANELPLQNSFISLSPTGDILAIAWNTRLIILASKWDSLESSEVKNKFYVVWDGDVTFKQNEWITSVICLPLISHGKASAGISTDWTCIAVGLNTGFLKFYTETGGLLLEEQLHNESIVNIKCQSHHSARHSGDTGNTEEIYVLYNTVVCILQGFPLFSTLRAYRNHLARVKANCDDIPPAANLVCKKWGFKNQDFVNDSEVIGTTTVNTFDHLMTASICGGYNASYRSSAPQHSLVMATGKRPFIGFHYALEGGSAPVLSDVAIAMASKVASAIGAAVPWFRTSSSKTPATPEKAKGVMTEPAETMTCRFGLSDALREGDCIVVSPNKLLSVVCDAMGRVILIDNKQGIAIRMWKGYRDAQCGWIEAIEERHRASIKGHHSKTSSSSTSHAQRRTALFLVVYAPKKGVIDIWSIQYGTKITTFSASKNGRLLYTNYGLCGLNDMTINSRNHAQHPCVFIDPLGGIREITVPFHFALSSQNINRARDLHLFKKLKTFLREEDFSDDKLINEITNICLDLKTNEIRLQTIEMLMTNKHITPDSLLAATNCFSKQLDLQEEDELEPDTKTLNHTISQLKRIIKFYKYIRAQFDKPPEYYTVASDVVPDGKQLSSILFTSEREVHRILKLSKTLNSLRNSNSEVRTRVTFKEDGRTFIDFLSCFEFGNPGSLGLQKGISYDTKCQISKLIFQGWMYSNDPISKWQDYALNSDIQPGVLIQFALLYWLIKKEGAPLEIDLVNFTKLLNAICSLNDAEEICTSYNEASYWWRDVRNILMESDNPFNALTAAMACRAVSVSMQRNKDRLQTSFKDDNGNEGDGEKNGNEPKKMEEDDGNEDNSSPEEESVSNISDWENVSKDTCQFSLLIGNLEDIAVLDAIVSNPSFLDDTTTFYTLPYEGTNISLWKVVSKGKGSVSEIVAKWLSSAGVDPTRLIDTTDIEFDQLQLSIDSFKLAGSLDEAKAVELLQQDSKALLSVSVEIGSEAKTEQTALANVLDKISLLKRHFPYSLTSSVLLANLSWEFVMFWNRDITKLEALEAALSVLRQIPMKRIRHGVCCLLWSVHLKKRMESAGKLINKTGKLPKERLCMQDVGLTDTQVTVFLQHCVTFLDIFLDAEVLEEENCSFVRSEELWEGHSGGPQPFALLAISQTPAWYDLLLLHLQLANVLHMIAHFNLKVSKPISNLFDSVAHQYFFQDISAKTMVPWYKDDKRDHFRVEFLCRVIKASMESIHQETTEVNSFSSSQAILWMSKCQNLAMTWKINSDELRIHQVCQLYINGFDRLAEELVIAVNDTERLATDLLPIAGGRMMAYLAKSPDILEEVSRISPTLTTYLQSLSWDSRSLVFTNCSNDDTVELVRKVSRNLPENHNKYHIAQLMLDATFIYEGGTSKNINQ</sequence>
<evidence type="ECO:0000259" key="6">
    <source>
        <dbReference type="Pfam" id="PF14655"/>
    </source>
</evidence>
<dbReference type="FunCoup" id="A0A7M7QHL0">
    <property type="interactions" value="1396"/>
</dbReference>
<dbReference type="Proteomes" id="UP000002358">
    <property type="component" value="Chromosome 4"/>
</dbReference>
<dbReference type="InterPro" id="IPR036322">
    <property type="entry name" value="WD40_repeat_dom_sf"/>
</dbReference>
<feature type="domain" description="Rab3GAP regulatory subunit C-terminal" evidence="7">
    <location>
        <begin position="747"/>
        <end position="1394"/>
    </location>
</feature>
<keyword evidence="4" id="KW-0963">Cytoplasm</keyword>
<protein>
    <recommendedName>
        <fullName evidence="10">Rab3 GTPase-activating protein non-catalytic subunit</fullName>
    </recommendedName>
</protein>
<proteinExistence type="inferred from homology"/>
<dbReference type="PANTHER" id="PTHR12472:SF0">
    <property type="entry name" value="RAB3 GTPASE-ACTIVATING PROTEIN NON-CATALYTIC SUBUNIT"/>
    <property type="match status" value="1"/>
</dbReference>
<dbReference type="CTD" id="34626"/>
<evidence type="ECO:0000259" key="7">
    <source>
        <dbReference type="Pfam" id="PF14656"/>
    </source>
</evidence>
<evidence type="ECO:0000313" key="9">
    <source>
        <dbReference type="Proteomes" id="UP000002358"/>
    </source>
</evidence>
<dbReference type="EnsemblMetazoa" id="XM_031929906">
    <property type="protein sequence ID" value="XP_031785766"/>
    <property type="gene ID" value="LOC100117655"/>
</dbReference>
<comment type="similarity">
    <text evidence="2">Belongs to the Rab3-GAP regulatory subunit family.</text>
</comment>
<dbReference type="InterPro" id="IPR026059">
    <property type="entry name" value="Rab3GAP2"/>
</dbReference>
<evidence type="ECO:0000256" key="1">
    <source>
        <dbReference type="ARBA" id="ARBA00004496"/>
    </source>
</evidence>
<dbReference type="RefSeq" id="XP_031785766.1">
    <property type="nucleotide sequence ID" value="XM_031929906.2"/>
</dbReference>
<name>A0A7M7QHL0_NASVI</name>